<dbReference type="Gene3D" id="3.40.50.720">
    <property type="entry name" value="NAD(P)-binding Rossmann-like Domain"/>
    <property type="match status" value="1"/>
</dbReference>
<dbReference type="InterPro" id="IPR017475">
    <property type="entry name" value="EPS_sugar_tfrase"/>
</dbReference>
<dbReference type="GO" id="GO:0089702">
    <property type="term" value="F:undecaprenyl-phosphate glucose phosphotransferase activity"/>
    <property type="evidence" value="ECO:0007669"/>
    <property type="project" value="UniProtKB-EC"/>
</dbReference>
<comment type="subcellular location">
    <subcellularLocation>
        <location evidence="1">Membrane</location>
        <topology evidence="1">Multi-pass membrane protein</topology>
    </subcellularLocation>
</comment>
<evidence type="ECO:0000259" key="8">
    <source>
        <dbReference type="Pfam" id="PF02397"/>
    </source>
</evidence>
<name>A0ABR7Z6Z0_9PSED</name>
<evidence type="ECO:0000256" key="3">
    <source>
        <dbReference type="ARBA" id="ARBA00022679"/>
    </source>
</evidence>
<feature type="transmembrane region" description="Helical" evidence="7">
    <location>
        <begin position="109"/>
        <end position="132"/>
    </location>
</feature>
<proteinExistence type="inferred from homology"/>
<dbReference type="InterPro" id="IPR017473">
    <property type="entry name" value="Undecaprenyl-P_gluc_Ptfrase"/>
</dbReference>
<evidence type="ECO:0000256" key="5">
    <source>
        <dbReference type="ARBA" id="ARBA00022989"/>
    </source>
</evidence>
<evidence type="ECO:0000256" key="4">
    <source>
        <dbReference type="ARBA" id="ARBA00022692"/>
    </source>
</evidence>
<evidence type="ECO:0000313" key="10">
    <source>
        <dbReference type="Proteomes" id="UP000805841"/>
    </source>
</evidence>
<accession>A0ABR7Z6Z0</accession>
<dbReference type="PANTHER" id="PTHR30576:SF0">
    <property type="entry name" value="UNDECAPRENYL-PHOSPHATE N-ACETYLGALACTOSAMINYL 1-PHOSPHATE TRANSFERASE-RELATED"/>
    <property type="match status" value="1"/>
</dbReference>
<dbReference type="PANTHER" id="PTHR30576">
    <property type="entry name" value="COLANIC BIOSYNTHESIS UDP-GLUCOSE LIPID CARRIER TRANSFERASE"/>
    <property type="match status" value="1"/>
</dbReference>
<comment type="similarity">
    <text evidence="2">Belongs to the bacterial sugar transferase family.</text>
</comment>
<dbReference type="PROSITE" id="PS51257">
    <property type="entry name" value="PROKAR_LIPOPROTEIN"/>
    <property type="match status" value="1"/>
</dbReference>
<feature type="transmembrane region" description="Helical" evidence="7">
    <location>
        <begin position="15"/>
        <end position="40"/>
    </location>
</feature>
<feature type="domain" description="Bacterial sugar transferase" evidence="8">
    <location>
        <begin position="272"/>
        <end position="455"/>
    </location>
</feature>
<keyword evidence="4 7" id="KW-0812">Transmembrane</keyword>
<evidence type="ECO:0000256" key="1">
    <source>
        <dbReference type="ARBA" id="ARBA00004141"/>
    </source>
</evidence>
<dbReference type="Pfam" id="PF02397">
    <property type="entry name" value="Bac_transf"/>
    <property type="match status" value="1"/>
</dbReference>
<dbReference type="EC" id="2.7.8.31" evidence="9"/>
<feature type="transmembrane region" description="Helical" evidence="7">
    <location>
        <begin position="278"/>
        <end position="298"/>
    </location>
</feature>
<gene>
    <name evidence="9" type="ORF">HAQ05_21805</name>
</gene>
<dbReference type="Proteomes" id="UP000805841">
    <property type="component" value="Unassembled WGS sequence"/>
</dbReference>
<evidence type="ECO:0000256" key="2">
    <source>
        <dbReference type="ARBA" id="ARBA00006464"/>
    </source>
</evidence>
<keyword evidence="6 7" id="KW-0472">Membrane</keyword>
<evidence type="ECO:0000313" key="9">
    <source>
        <dbReference type="EMBL" id="MBD1601315.1"/>
    </source>
</evidence>
<dbReference type="EMBL" id="JAAOCA010000033">
    <property type="protein sequence ID" value="MBD1601315.1"/>
    <property type="molecule type" value="Genomic_DNA"/>
</dbReference>
<dbReference type="NCBIfam" id="TIGR03025">
    <property type="entry name" value="EPS_sugtrans"/>
    <property type="match status" value="1"/>
</dbReference>
<comment type="caution">
    <text evidence="9">The sequence shown here is derived from an EMBL/GenBank/DDBJ whole genome shotgun (WGS) entry which is preliminary data.</text>
</comment>
<evidence type="ECO:0000256" key="6">
    <source>
        <dbReference type="ARBA" id="ARBA00023136"/>
    </source>
</evidence>
<feature type="transmembrane region" description="Helical" evidence="7">
    <location>
        <begin position="77"/>
        <end position="97"/>
    </location>
</feature>
<organism evidence="9 10">
    <name type="scientific">Pseudomonas typographi</name>
    <dbReference type="NCBI Taxonomy" id="2715964"/>
    <lineage>
        <taxon>Bacteria</taxon>
        <taxon>Pseudomonadati</taxon>
        <taxon>Pseudomonadota</taxon>
        <taxon>Gammaproteobacteria</taxon>
        <taxon>Pseudomonadales</taxon>
        <taxon>Pseudomonadaceae</taxon>
        <taxon>Pseudomonas</taxon>
    </lineage>
</organism>
<dbReference type="RefSeq" id="WP_190424476.1">
    <property type="nucleotide sequence ID" value="NZ_JAAOCA010000033.1"/>
</dbReference>
<keyword evidence="10" id="KW-1185">Reference proteome</keyword>
<keyword evidence="5 7" id="KW-1133">Transmembrane helix</keyword>
<protein>
    <submittedName>
        <fullName evidence="9">Undecaprenyl-phosphate glucose phosphotransferase</fullName>
        <ecNumber evidence="9">2.7.8.31</ecNumber>
    </submittedName>
</protein>
<dbReference type="Pfam" id="PF13727">
    <property type="entry name" value="CoA_binding_3"/>
    <property type="match status" value="1"/>
</dbReference>
<sequence length="460" mass="50882">MIAPRLHPMVNRRGLTFWAMWLTGSVVSCVLLGSVIYAHFGGFPPPHRALMVIGVLASVPIYSALHVYHKRLNYAAGLLRLLAGWCVLVGTLGLVAMASGSPESIDPDLALQAIAFGYWGQAAAFVPLRFLLNRHTLRLKNDRKAVIIGSGELAAKLARQLKPRVPVLGVVALEQGADAVVGLATLGSFAELRQIIQRAHVRRVYIALSLDRMVQIESIYVDLLDLAVDVVWVPDFGSMMLLNQSISQIEQIPAIYLNETPLSSHPAAAFGKDLIERCLALLALVVLAPVMLAVAVAVKLSSPGPVFFRQGRDGCNGKVIQVYKFRSMRMHDDQDVKQATRNDSRVTRVGAFLRRTSLDELPQLFNVLSGEMALVGPRPHAIAHNHYYCGKLMAYMARHRIKPGITGLAQVNGFRGETETLEKMQGRLERDLAYINHWSLWLDIKILLKTPFTLFSKNIY</sequence>
<reference evidence="9 10" key="1">
    <citation type="journal article" date="2020" name="Insects">
        <title>Bacteria Belonging to Pseudomonas typographi sp. nov. from the Bark Beetle Ips typographus Have Genomic Potential to Aid in the Host Ecology.</title>
        <authorList>
            <person name="Peral-Aranega E."/>
            <person name="Saati-Santamaria Z."/>
            <person name="Kolarik M."/>
            <person name="Rivas R."/>
            <person name="Garcia-Fraile P."/>
        </authorList>
    </citation>
    <scope>NUCLEOTIDE SEQUENCE [LARGE SCALE GENOMIC DNA]</scope>
    <source>
        <strain evidence="9 10">CA3A</strain>
    </source>
</reference>
<evidence type="ECO:0000256" key="7">
    <source>
        <dbReference type="SAM" id="Phobius"/>
    </source>
</evidence>
<dbReference type="InterPro" id="IPR003362">
    <property type="entry name" value="Bact_transf"/>
</dbReference>
<keyword evidence="3 9" id="KW-0808">Transferase</keyword>
<feature type="transmembrane region" description="Helical" evidence="7">
    <location>
        <begin position="46"/>
        <end position="65"/>
    </location>
</feature>
<dbReference type="NCBIfam" id="TIGR03023">
    <property type="entry name" value="WcaJ_sugtrans"/>
    <property type="match status" value="1"/>
</dbReference>